<feature type="compositionally biased region" description="Basic and acidic residues" evidence="1">
    <location>
        <begin position="289"/>
        <end position="302"/>
    </location>
</feature>
<keyword evidence="4" id="KW-1185">Reference proteome</keyword>
<dbReference type="Pfam" id="PF09441">
    <property type="entry name" value="Abp2"/>
    <property type="match status" value="1"/>
</dbReference>
<gene>
    <name evidence="3" type="primary">abp2</name>
    <name evidence="2" type="ORF">SJAG_03216</name>
</gene>
<dbReference type="OMA" id="CLCCNPW"/>
<organism evidence="2 4">
    <name type="scientific">Schizosaccharomyces japonicus (strain yFS275 / FY16936)</name>
    <name type="common">Fission yeast</name>
    <dbReference type="NCBI Taxonomy" id="402676"/>
    <lineage>
        <taxon>Eukaryota</taxon>
        <taxon>Fungi</taxon>
        <taxon>Dikarya</taxon>
        <taxon>Ascomycota</taxon>
        <taxon>Taphrinomycotina</taxon>
        <taxon>Schizosaccharomycetes</taxon>
        <taxon>Schizosaccharomycetales</taxon>
        <taxon>Schizosaccharomycetaceae</taxon>
        <taxon>Schizosaccharomyces</taxon>
    </lineage>
</organism>
<evidence type="ECO:0000256" key="1">
    <source>
        <dbReference type="SAM" id="MobiDB-lite"/>
    </source>
</evidence>
<reference evidence="2 4" key="1">
    <citation type="journal article" date="2011" name="Science">
        <title>Comparative functional genomics of the fission yeasts.</title>
        <authorList>
            <person name="Rhind N."/>
            <person name="Chen Z."/>
            <person name="Yassour M."/>
            <person name="Thompson D.A."/>
            <person name="Haas B.J."/>
            <person name="Habib N."/>
            <person name="Wapinski I."/>
            <person name="Roy S."/>
            <person name="Lin M.F."/>
            <person name="Heiman D.I."/>
            <person name="Young S.K."/>
            <person name="Furuya K."/>
            <person name="Guo Y."/>
            <person name="Pidoux A."/>
            <person name="Chen H.M."/>
            <person name="Robbertse B."/>
            <person name="Goldberg J.M."/>
            <person name="Aoki K."/>
            <person name="Bayne E.H."/>
            <person name="Berlin A.M."/>
            <person name="Desjardins C.A."/>
            <person name="Dobbs E."/>
            <person name="Dukaj L."/>
            <person name="Fan L."/>
            <person name="FitzGerald M.G."/>
            <person name="French C."/>
            <person name="Gujja S."/>
            <person name="Hansen K."/>
            <person name="Keifenheim D."/>
            <person name="Levin J.Z."/>
            <person name="Mosher R.A."/>
            <person name="Mueller C.A."/>
            <person name="Pfiffner J."/>
            <person name="Priest M."/>
            <person name="Russ C."/>
            <person name="Smialowska A."/>
            <person name="Swoboda P."/>
            <person name="Sykes S.M."/>
            <person name="Vaughn M."/>
            <person name="Vengrova S."/>
            <person name="Yoder R."/>
            <person name="Zeng Q."/>
            <person name="Allshire R."/>
            <person name="Baulcombe D."/>
            <person name="Birren B.W."/>
            <person name="Brown W."/>
            <person name="Ekwall K."/>
            <person name="Kellis M."/>
            <person name="Leatherwood J."/>
            <person name="Levin H."/>
            <person name="Margalit H."/>
            <person name="Martienssen R."/>
            <person name="Nieduszynski C.A."/>
            <person name="Spatafora J.W."/>
            <person name="Friedman N."/>
            <person name="Dalgaard J.Z."/>
            <person name="Baumann P."/>
            <person name="Niki H."/>
            <person name="Regev A."/>
            <person name="Nusbaum C."/>
        </authorList>
    </citation>
    <scope>NUCLEOTIDE SEQUENCE [LARGE SCALE GENOMIC DNA]</scope>
    <source>
        <strain evidence="4">yFS275 / FY16936</strain>
    </source>
</reference>
<dbReference type="OrthoDB" id="2104370at2759"/>
<evidence type="ECO:0000313" key="2">
    <source>
        <dbReference type="EMBL" id="EEB08083.2"/>
    </source>
</evidence>
<feature type="compositionally biased region" description="Polar residues" evidence="1">
    <location>
        <begin position="303"/>
        <end position="322"/>
    </location>
</feature>
<dbReference type="PANTHER" id="PTHR42048">
    <property type="entry name" value="ARS-BINDING PROTEIN 2"/>
    <property type="match status" value="1"/>
</dbReference>
<dbReference type="GeneID" id="7049124"/>
<dbReference type="InterPro" id="IPR018562">
    <property type="entry name" value="ARS-binding_2"/>
</dbReference>
<feature type="compositionally biased region" description="Basic residues" evidence="1">
    <location>
        <begin position="324"/>
        <end position="335"/>
    </location>
</feature>
<feature type="region of interest" description="Disordered" evidence="1">
    <location>
        <begin position="222"/>
        <end position="247"/>
    </location>
</feature>
<dbReference type="AlphaFoldDB" id="B6K3M6"/>
<evidence type="ECO:0000313" key="4">
    <source>
        <dbReference type="Proteomes" id="UP000001744"/>
    </source>
</evidence>
<dbReference type="EMBL" id="KE651167">
    <property type="protein sequence ID" value="EEB08083.2"/>
    <property type="molecule type" value="Genomic_DNA"/>
</dbReference>
<dbReference type="STRING" id="402676.B6K3M6"/>
<dbReference type="Proteomes" id="UP000001744">
    <property type="component" value="Unassembled WGS sequence"/>
</dbReference>
<accession>B6K3M6</accession>
<evidence type="ECO:0000313" key="3">
    <source>
        <dbReference type="JaponicusDB" id="SJAG_03216"/>
    </source>
</evidence>
<dbReference type="eggNOG" id="ENOG502QV85">
    <property type="taxonomic scope" value="Eukaryota"/>
</dbReference>
<dbReference type="JaponicusDB" id="SJAG_03216">
    <property type="gene designation" value="abp2"/>
</dbReference>
<dbReference type="RefSeq" id="XP_002174376.2">
    <property type="nucleotide sequence ID" value="XM_002174340.2"/>
</dbReference>
<protein>
    <submittedName>
        <fullName evidence="2">ARS binding protein Abp2</fullName>
    </submittedName>
</protein>
<dbReference type="PANTHER" id="PTHR42048:SF1">
    <property type="entry name" value="ARS-BINDING PROTEIN 2"/>
    <property type="match status" value="1"/>
</dbReference>
<feature type="region of interest" description="Disordered" evidence="1">
    <location>
        <begin position="289"/>
        <end position="335"/>
    </location>
</feature>
<name>B6K3M6_SCHJY</name>
<dbReference type="GO" id="GO:0003688">
    <property type="term" value="F:DNA replication origin binding"/>
    <property type="evidence" value="ECO:0000318"/>
    <property type="project" value="GO_Central"/>
</dbReference>
<dbReference type="HOGENOM" id="CLU_039335_0_0_1"/>
<feature type="compositionally biased region" description="Low complexity" evidence="1">
    <location>
        <begin position="225"/>
        <end position="237"/>
    </location>
</feature>
<proteinExistence type="predicted"/>
<dbReference type="VEuPathDB" id="FungiDB:SJAG_03216"/>
<feature type="region of interest" description="Disordered" evidence="1">
    <location>
        <begin position="178"/>
        <end position="199"/>
    </location>
</feature>
<sequence length="412" mass="46269">MDFYSLLPPRQGLTADNLTERYCHFCLCCNPWYTGTDTQELANAFNSIPKADGNVFDPWLLFLLVRQFHHGIINSWASLVALMGVERKEEQSAQKIQQYAVRLKRWMRTMHVDAYFDYLLNKPNDYYMSIPSHEPEVRDGVSVKDDHVIKSLRSGLVRGRQLNVDTTSEHCTNVSEEDWVQGDSTNVSSDKTNDILGSSSSNLHLSRHLSQANDLHISQRLSDVSSTPTIQTTSSPPHQLQGAQSLKSVSDNNHFTAAAIASLSQASQNVSPKDSFMHAAKTGLSDHWNQWKEGSESPKRTDPSQNWPSSSPSLAVDTNESTVVRRRRGRPPGARNKIRRILTEPLSSPNTNPSRPEKFEKLVHAQNTMLRAAFSHATRLPMETVDDLFSTFSTTLSSYLPSDDPSTKQRPC</sequence>